<gene>
    <name evidence="2" type="ORF">SCF082_LOCUS28770</name>
    <name evidence="3" type="ORF">SCF082_LOCUS28773</name>
</gene>
<feature type="chain" id="PRO_5045029341" evidence="1">
    <location>
        <begin position="20"/>
        <end position="306"/>
    </location>
</feature>
<dbReference type="Proteomes" id="UP001642464">
    <property type="component" value="Unassembled WGS sequence"/>
</dbReference>
<protein>
    <submittedName>
        <fullName evidence="2">Rhamnose biosynthetic enzyme 1</fullName>
    </submittedName>
</protein>
<sequence length="306" mass="34262">MAAVAALLALLAAFAFVDAAPSASLDASSSVPEAVWFHAENEWAFLTSWCERWEGDRKWMCLDCFSASRKLASRFRIGGYPSVSYDIKNDEQQDVTTRSGFLMLLGLGMELCDCGLLMLQPPCSLFVGISQGTHKRSLARLKGDESFQCVRLSNIIYANMVVFVLLLQKFRPLVRMVLEQPTSSWTSKQETFSVIARGGQWQKTLTWLGCFGHDLLKPTHLFGNLPLSKVARKATAKVKEAHRARMKAKAKKAKANGKTEKKYYVQKEDGSSHGCKALAETAVYPSRFVTALFRAWQIWYILTQQA</sequence>
<organism evidence="2 4">
    <name type="scientific">Durusdinium trenchii</name>
    <dbReference type="NCBI Taxonomy" id="1381693"/>
    <lineage>
        <taxon>Eukaryota</taxon>
        <taxon>Sar</taxon>
        <taxon>Alveolata</taxon>
        <taxon>Dinophyceae</taxon>
        <taxon>Suessiales</taxon>
        <taxon>Symbiodiniaceae</taxon>
        <taxon>Durusdinium</taxon>
    </lineage>
</organism>
<evidence type="ECO:0000313" key="4">
    <source>
        <dbReference type="Proteomes" id="UP001642464"/>
    </source>
</evidence>
<keyword evidence="4" id="KW-1185">Reference proteome</keyword>
<evidence type="ECO:0000256" key="1">
    <source>
        <dbReference type="SAM" id="SignalP"/>
    </source>
</evidence>
<name>A0ABP0MMC2_9DINO</name>
<reference evidence="2 4" key="1">
    <citation type="submission" date="2024-02" db="EMBL/GenBank/DDBJ databases">
        <authorList>
            <person name="Chen Y."/>
            <person name="Shah S."/>
            <person name="Dougan E. K."/>
            <person name="Thang M."/>
            <person name="Chan C."/>
        </authorList>
    </citation>
    <scope>NUCLEOTIDE SEQUENCE [LARGE SCALE GENOMIC DNA]</scope>
</reference>
<keyword evidence="1" id="KW-0732">Signal</keyword>
<accession>A0ABP0MMC2</accession>
<proteinExistence type="predicted"/>
<evidence type="ECO:0000313" key="3">
    <source>
        <dbReference type="EMBL" id="CAK9052638.1"/>
    </source>
</evidence>
<dbReference type="EMBL" id="CAXAMM010022836">
    <property type="protein sequence ID" value="CAK9052631.1"/>
    <property type="molecule type" value="Genomic_DNA"/>
</dbReference>
<feature type="signal peptide" evidence="1">
    <location>
        <begin position="1"/>
        <end position="19"/>
    </location>
</feature>
<evidence type="ECO:0000313" key="2">
    <source>
        <dbReference type="EMBL" id="CAK9052631.1"/>
    </source>
</evidence>
<comment type="caution">
    <text evidence="2">The sequence shown here is derived from an EMBL/GenBank/DDBJ whole genome shotgun (WGS) entry which is preliminary data.</text>
</comment>
<dbReference type="EMBL" id="CAXAMM010022847">
    <property type="protein sequence ID" value="CAK9052638.1"/>
    <property type="molecule type" value="Genomic_DNA"/>
</dbReference>